<dbReference type="FunCoup" id="A0A1U8B8R6">
    <property type="interactions" value="2832"/>
</dbReference>
<evidence type="ECO:0000256" key="5">
    <source>
        <dbReference type="ARBA" id="ARBA00057729"/>
    </source>
</evidence>
<reference evidence="8" key="1">
    <citation type="submission" date="2025-08" db="UniProtKB">
        <authorList>
            <consortium name="RefSeq"/>
        </authorList>
    </citation>
    <scope>IDENTIFICATION</scope>
</reference>
<dbReference type="InterPro" id="IPR038765">
    <property type="entry name" value="Papain-like_cys_pep_sf"/>
</dbReference>
<dbReference type="InterPro" id="IPR057375">
    <property type="entry name" value="ULP2A/B_PH"/>
</dbReference>
<sequence>MKSSSSSRKDLTVFDFKEEDEVIESLSGRFMGKFNNSDTVTPPVTKYQFLQCFAGGTNTEQTEISNASCVEVDASDSDRKCSNGISHVLDVAEVDCAIGRESSGLDGLLASNSMNYEPPNCNNTDNDEPKSLSVGLNSLPVRPLSLGLPSSGNKLFDSTHLKPLSNGEPVDVLSDDDNSMKSCSPPTSPDLVENEVSCEEPVSDHCSGGWEMDPINMDVVISPDYVTYGDAYCTESVLIFSCSCIKFESSTAYGNKEWAIDDIIDIESHWCGRVETAMVKLCLKSTGSLGDESGRETPDILELVFVLSDPNWSEKQEKITSLNERYKAIWNVVLDTDLVREEDFAEQNSMISSKHYFPNFDEPFEDVIYPKGDPDAVSISKRDVELLQPETFINDTIIDFYIKYLKNKIKPESKHRFHFFNSFFFRKLADMDKDPSSASEGRAAFQRVRKWTRKVNLFEKDYIFIPVNFNLHWSLMVICHPGEIVNFKDEDLIKATKVPCILHMDSIKGSHKGLKNLVQSYLWEEWKERQKALEDVSEKFLNLRFIPLELPQQENSFDCGLFLLHYVELFLEDAPVNFNPFRITRFSSFLSMDWFPPSEASLKRAHIQKLIHEILDDQSQKAPSTFCGDEHQSFKFIEKNDTENTMEFVTEKHSPAKTFHGNSSCSTAEQGIEIKLLASPSLGGVQCSKDSGLVFRELFEPGAISGSYPGGQYRPLDQMDAFQRFKSSMPSIEEDAETGKQFMYAPSGEACHPLAGMTNEACSTSYFSKDFETSETLWNPRICMELDEEEDGGSSPDSSGCVSQYSSEIGVDDEHCQIRDFVGLNQPEGTEVERPRSVSPENIGCVTGSPGSDSSGRLEACVVEDGRLEACVVEDSQEVVDRMDDSYESKGSLPCQENPLDPPHQEVASAEQLGFIGNDVETSADDSDSNEKQSAKRPRLMLPVEEER</sequence>
<dbReference type="Gene3D" id="1.10.418.20">
    <property type="match status" value="1"/>
</dbReference>
<dbReference type="eggNOG" id="KOG0779">
    <property type="taxonomic scope" value="Eukaryota"/>
</dbReference>
<accession>A0A1U8B8R6</accession>
<feature type="region of interest" description="Disordered" evidence="6">
    <location>
        <begin position="883"/>
        <end position="948"/>
    </location>
</feature>
<evidence type="ECO:0000256" key="2">
    <source>
        <dbReference type="ARBA" id="ARBA00022670"/>
    </source>
</evidence>
<keyword evidence="4" id="KW-0378">Hydrolase</keyword>
<dbReference type="PANTHER" id="PTHR47764">
    <property type="entry name" value="UBIQUITIN-LIKE-SPECIFIC PROTEASE 2B-RELATED"/>
    <property type="match status" value="1"/>
</dbReference>
<dbReference type="SUPFAM" id="SSF54001">
    <property type="entry name" value="Cysteine proteinases"/>
    <property type="match status" value="1"/>
</dbReference>
<dbReference type="PROSITE" id="PS50600">
    <property type="entry name" value="ULP_PROTEASE"/>
    <property type="match status" value="1"/>
</dbReference>
<keyword evidence="3" id="KW-0833">Ubl conjugation pathway</keyword>
<dbReference type="AlphaFoldDB" id="A0A1U8B8R6"/>
<keyword evidence="2 8" id="KW-0645">Protease</keyword>
<organism evidence="7 8">
    <name type="scientific">Nelumbo nucifera</name>
    <name type="common">Sacred lotus</name>
    <dbReference type="NCBI Taxonomy" id="4432"/>
    <lineage>
        <taxon>Eukaryota</taxon>
        <taxon>Viridiplantae</taxon>
        <taxon>Streptophyta</taxon>
        <taxon>Embryophyta</taxon>
        <taxon>Tracheophyta</taxon>
        <taxon>Spermatophyta</taxon>
        <taxon>Magnoliopsida</taxon>
        <taxon>Proteales</taxon>
        <taxon>Nelumbonaceae</taxon>
        <taxon>Nelumbo</taxon>
    </lineage>
</organism>
<dbReference type="RefSeq" id="XP_010277496.1">
    <property type="nucleotide sequence ID" value="XM_010279194.2"/>
</dbReference>
<dbReference type="FunFam" id="3.30.310.130:FF:000006">
    <property type="entry name" value="Probable ubiquitin-like-specific protease 2B"/>
    <property type="match status" value="1"/>
</dbReference>
<protein>
    <submittedName>
        <fullName evidence="8">Probable ubiquitin-like-specific protease 2B</fullName>
    </submittedName>
</protein>
<dbReference type="GO" id="GO:0070139">
    <property type="term" value="F:SUMO-specific endopeptidase activity"/>
    <property type="evidence" value="ECO:0000318"/>
    <property type="project" value="GO_Central"/>
</dbReference>
<gene>
    <name evidence="8" type="primary">LOC104611913</name>
</gene>
<dbReference type="STRING" id="4432.A0A1U8B8R6"/>
<dbReference type="OMA" id="LMENVEC"/>
<dbReference type="Proteomes" id="UP000189703">
    <property type="component" value="Unplaced"/>
</dbReference>
<dbReference type="InterPro" id="IPR003653">
    <property type="entry name" value="Peptidase_C48_C"/>
</dbReference>
<comment type="function">
    <text evidence="5">Protease that catalyzes two essential functions in the SUMO pathway: processing of full-length SUMOs to their mature forms and deconjugation of SUMO from targeted proteins.</text>
</comment>
<dbReference type="GO" id="GO:0006508">
    <property type="term" value="P:proteolysis"/>
    <property type="evidence" value="ECO:0007669"/>
    <property type="project" value="UniProtKB-KW"/>
</dbReference>
<evidence type="ECO:0000256" key="4">
    <source>
        <dbReference type="ARBA" id="ARBA00022801"/>
    </source>
</evidence>
<feature type="region of interest" description="Disordered" evidence="6">
    <location>
        <begin position="827"/>
        <end position="857"/>
    </location>
</feature>
<evidence type="ECO:0000313" key="7">
    <source>
        <dbReference type="Proteomes" id="UP000189703"/>
    </source>
</evidence>
<evidence type="ECO:0000313" key="8">
    <source>
        <dbReference type="RefSeq" id="XP_010277496.1"/>
    </source>
</evidence>
<dbReference type="Pfam" id="PF25352">
    <property type="entry name" value="PH_ULP"/>
    <property type="match status" value="1"/>
</dbReference>
<evidence type="ECO:0000256" key="6">
    <source>
        <dbReference type="SAM" id="MobiDB-lite"/>
    </source>
</evidence>
<dbReference type="GeneID" id="104611913"/>
<evidence type="ECO:0000256" key="3">
    <source>
        <dbReference type="ARBA" id="ARBA00022786"/>
    </source>
</evidence>
<proteinExistence type="inferred from homology"/>
<dbReference type="GO" id="GO:0005634">
    <property type="term" value="C:nucleus"/>
    <property type="evidence" value="ECO:0000318"/>
    <property type="project" value="GO_Central"/>
</dbReference>
<dbReference type="KEGG" id="nnu:104611913"/>
<keyword evidence="7" id="KW-1185">Reference proteome</keyword>
<dbReference type="PANTHER" id="PTHR47764:SF2">
    <property type="entry name" value="UBIQUITIN-LIKE PROTEASE FAMILY PROFILE DOMAIN-CONTAINING PROTEIN"/>
    <property type="match status" value="1"/>
</dbReference>
<dbReference type="Pfam" id="PF02902">
    <property type="entry name" value="Peptidase_C48"/>
    <property type="match status" value="1"/>
</dbReference>
<evidence type="ECO:0000256" key="1">
    <source>
        <dbReference type="ARBA" id="ARBA00005234"/>
    </source>
</evidence>
<dbReference type="Gene3D" id="3.30.310.130">
    <property type="entry name" value="Ubiquitin-related"/>
    <property type="match status" value="1"/>
</dbReference>
<dbReference type="OrthoDB" id="442460at2759"/>
<name>A0A1U8B8R6_NELNU</name>
<comment type="similarity">
    <text evidence="1">Belongs to the peptidase C48 family.</text>
</comment>